<protein>
    <submittedName>
        <fullName evidence="1">Uncharacterized protein</fullName>
    </submittedName>
</protein>
<dbReference type="Proteomes" id="UP000234323">
    <property type="component" value="Unassembled WGS sequence"/>
</dbReference>
<sequence length="136" mass="15976">MKFRYPYSNASYFPQHDPETDVFEDSETSLVSCNVYDQEEVKDATSGEEAKKVTKVAKENKVRLSKENREEIFKSMDEQCMWKLSTGRFVEKELYSLGQELEFERAIHSFIIDIDDELISSHFNDTELDEIRPSRT</sequence>
<keyword evidence="2" id="KW-1185">Reference proteome</keyword>
<dbReference type="VEuPathDB" id="FungiDB:RhiirA1_459168"/>
<reference evidence="1 2" key="1">
    <citation type="submission" date="2015-10" db="EMBL/GenBank/DDBJ databases">
        <title>Genome analyses suggest a sexual origin of heterokaryosis in a supposedly ancient asexual fungus.</title>
        <authorList>
            <person name="Ropars J."/>
            <person name="Sedzielewska K."/>
            <person name="Noel J."/>
            <person name="Charron P."/>
            <person name="Farinelli L."/>
            <person name="Marton T."/>
            <person name="Kruger M."/>
            <person name="Pelin A."/>
            <person name="Brachmann A."/>
            <person name="Corradi N."/>
        </authorList>
    </citation>
    <scope>NUCLEOTIDE SEQUENCE [LARGE SCALE GENOMIC DNA]</scope>
    <source>
        <strain evidence="1 2">A4</strain>
    </source>
</reference>
<comment type="caution">
    <text evidence="1">The sequence shown here is derived from an EMBL/GenBank/DDBJ whole genome shotgun (WGS) entry which is preliminary data.</text>
</comment>
<evidence type="ECO:0000313" key="1">
    <source>
        <dbReference type="EMBL" id="PKY48581.1"/>
    </source>
</evidence>
<gene>
    <name evidence="1" type="ORF">RhiirA4_464222</name>
</gene>
<name>A0A2I1GPL0_9GLOM</name>
<dbReference type="AlphaFoldDB" id="A0A2I1GPL0"/>
<organism evidence="1 2">
    <name type="scientific">Rhizophagus irregularis</name>
    <dbReference type="NCBI Taxonomy" id="588596"/>
    <lineage>
        <taxon>Eukaryota</taxon>
        <taxon>Fungi</taxon>
        <taxon>Fungi incertae sedis</taxon>
        <taxon>Mucoromycota</taxon>
        <taxon>Glomeromycotina</taxon>
        <taxon>Glomeromycetes</taxon>
        <taxon>Glomerales</taxon>
        <taxon>Glomeraceae</taxon>
        <taxon>Rhizophagus</taxon>
    </lineage>
</organism>
<proteinExistence type="predicted"/>
<dbReference type="VEuPathDB" id="FungiDB:RhiirFUN_023260"/>
<evidence type="ECO:0000313" key="2">
    <source>
        <dbReference type="Proteomes" id="UP000234323"/>
    </source>
</evidence>
<dbReference type="EMBL" id="LLXI01000652">
    <property type="protein sequence ID" value="PKY48581.1"/>
    <property type="molecule type" value="Genomic_DNA"/>
</dbReference>
<accession>A0A2I1GPL0</accession>